<evidence type="ECO:0000313" key="2">
    <source>
        <dbReference type="Proteomes" id="UP000499080"/>
    </source>
</evidence>
<feature type="non-terminal residue" evidence="1">
    <location>
        <position position="1"/>
    </location>
</feature>
<name>A0A4Y2NP62_ARAVE</name>
<accession>A0A4Y2NP62</accession>
<protein>
    <submittedName>
        <fullName evidence="1">Uncharacterized protein</fullName>
    </submittedName>
</protein>
<dbReference type="EMBL" id="BGPR01128872">
    <property type="protein sequence ID" value="GBN40714.1"/>
    <property type="molecule type" value="Genomic_DNA"/>
</dbReference>
<sequence length="48" mass="5111">FGPVPSKTSQPWLTAPPLLRPAQPAGLLRQACQPWLKAPPLLRLGSPG</sequence>
<comment type="caution">
    <text evidence="1">The sequence shown here is derived from an EMBL/GenBank/DDBJ whole genome shotgun (WGS) entry which is preliminary data.</text>
</comment>
<organism evidence="1 2">
    <name type="scientific">Araneus ventricosus</name>
    <name type="common">Orbweaver spider</name>
    <name type="synonym">Epeira ventricosa</name>
    <dbReference type="NCBI Taxonomy" id="182803"/>
    <lineage>
        <taxon>Eukaryota</taxon>
        <taxon>Metazoa</taxon>
        <taxon>Ecdysozoa</taxon>
        <taxon>Arthropoda</taxon>
        <taxon>Chelicerata</taxon>
        <taxon>Arachnida</taxon>
        <taxon>Araneae</taxon>
        <taxon>Araneomorphae</taxon>
        <taxon>Entelegynae</taxon>
        <taxon>Araneoidea</taxon>
        <taxon>Araneidae</taxon>
        <taxon>Araneus</taxon>
    </lineage>
</organism>
<dbReference type="Proteomes" id="UP000499080">
    <property type="component" value="Unassembled WGS sequence"/>
</dbReference>
<evidence type="ECO:0000313" key="1">
    <source>
        <dbReference type="EMBL" id="GBN40714.1"/>
    </source>
</evidence>
<proteinExistence type="predicted"/>
<reference evidence="1 2" key="1">
    <citation type="journal article" date="2019" name="Sci. Rep.">
        <title>Orb-weaving spider Araneus ventricosus genome elucidates the spidroin gene catalogue.</title>
        <authorList>
            <person name="Kono N."/>
            <person name="Nakamura H."/>
            <person name="Ohtoshi R."/>
            <person name="Moran D.A.P."/>
            <person name="Shinohara A."/>
            <person name="Yoshida Y."/>
            <person name="Fujiwara M."/>
            <person name="Mori M."/>
            <person name="Tomita M."/>
            <person name="Arakawa K."/>
        </authorList>
    </citation>
    <scope>NUCLEOTIDE SEQUENCE [LARGE SCALE GENOMIC DNA]</scope>
</reference>
<keyword evidence="2" id="KW-1185">Reference proteome</keyword>
<gene>
    <name evidence="1" type="ORF">AVEN_181254_1</name>
</gene>
<dbReference type="AlphaFoldDB" id="A0A4Y2NP62"/>